<protein>
    <submittedName>
        <fullName evidence="2">Uncharacterized protein</fullName>
    </submittedName>
</protein>
<reference evidence="2 4" key="1">
    <citation type="submission" date="2006-04" db="EMBL/GenBank/DDBJ databases">
        <authorList>
            <person name="Nierman W.C."/>
        </authorList>
    </citation>
    <scope>NUCLEOTIDE SEQUENCE [LARGE SCALE GENOMIC DNA]</scope>
    <source>
        <strain evidence="2 4">DW4/3-1</strain>
    </source>
</reference>
<proteinExistence type="predicted"/>
<dbReference type="EMBL" id="AAMD01000012">
    <property type="protein sequence ID" value="EAU68820.1"/>
    <property type="molecule type" value="Genomic_DNA"/>
</dbReference>
<dbReference type="RefSeq" id="WP_002611575.1">
    <property type="nucleotide sequence ID" value="NC_014623.1"/>
</dbReference>
<dbReference type="AlphaFoldDB" id="Q09AP7"/>
<dbReference type="PATRIC" id="fig|378806.16.peg.8173"/>
<dbReference type="Proteomes" id="UP000001351">
    <property type="component" value="Chromosome"/>
</dbReference>
<dbReference type="STRING" id="378806.STAUR_7115"/>
<name>Q09AP7_STIAD</name>
<dbReference type="OrthoDB" id="5477846at2"/>
<evidence type="ECO:0000313" key="1">
    <source>
        <dbReference type="EMBL" id="ADO74871.1"/>
    </source>
</evidence>
<keyword evidence="3" id="KW-1185">Reference proteome</keyword>
<gene>
    <name evidence="1" type="ordered locus">STAUR_7115</name>
    <name evidence="2" type="ORF">STIAU_8530</name>
</gene>
<sequence length="428" mass="44113">MRHHLPDAAFAAAKTLAAPFLPVGEGPATAHREGHKTRSWLMLNKQSPNELKKLGEGDFSEKATALGTLAKEFPATSKHVLDKLGIQDNKLAQLAPNKDALAALGKLTSKESSVADKASAALELANSAGEIFKPEELKGVLGKVLNGLPAGAKLADAVGAFTDPSKTGIDKAKATMELASALKEFAGKEFPALANDLRKLDGTFRAAGAAIPLVDPKASPQEKALAAAQLAAEIPDLKKDLTAFKNVLQRSGVDNAGATVDQAARLSTVKGLDPSLAQKLTPDQLKGLEEIATKVGPDNLQGVLEGIQDPKALEGLVGKLGKLDDAAGQRLLKSLKLDDAGADLIGKLAKDMDPDGLKMLLKFTDGVDGTLLKTGLAGLKPLLEQGGGKLVGKGLKLLDSTLGKMGVEVTAEVAGGEDGGGSEELPGP</sequence>
<dbReference type="KEGG" id="sur:STAUR_7115"/>
<reference evidence="1 3" key="2">
    <citation type="journal article" date="2011" name="Mol. Biol. Evol.">
        <title>Comparative genomic analysis of fruiting body formation in Myxococcales.</title>
        <authorList>
            <person name="Huntley S."/>
            <person name="Hamann N."/>
            <person name="Wegener-Feldbrugge S."/>
            <person name="Treuner-Lange A."/>
            <person name="Kube M."/>
            <person name="Reinhardt R."/>
            <person name="Klages S."/>
            <person name="Muller R."/>
            <person name="Ronning C.M."/>
            <person name="Nierman W.C."/>
            <person name="Sogaard-Andersen L."/>
        </authorList>
    </citation>
    <scope>NUCLEOTIDE SEQUENCE [LARGE SCALE GENOMIC DNA]</scope>
    <source>
        <strain evidence="1 3">DW4/3-1</strain>
    </source>
</reference>
<evidence type="ECO:0000313" key="3">
    <source>
        <dbReference type="Proteomes" id="UP000001351"/>
    </source>
</evidence>
<evidence type="ECO:0000313" key="4">
    <source>
        <dbReference type="Proteomes" id="UP000032702"/>
    </source>
</evidence>
<dbReference type="HOGENOM" id="CLU_640773_0_0_7"/>
<dbReference type="Proteomes" id="UP000032702">
    <property type="component" value="Unassembled WGS sequence"/>
</dbReference>
<dbReference type="EMBL" id="CP002271">
    <property type="protein sequence ID" value="ADO74871.1"/>
    <property type="molecule type" value="Genomic_DNA"/>
</dbReference>
<organism evidence="2 4">
    <name type="scientific">Stigmatella aurantiaca (strain DW4/3-1)</name>
    <dbReference type="NCBI Taxonomy" id="378806"/>
    <lineage>
        <taxon>Bacteria</taxon>
        <taxon>Pseudomonadati</taxon>
        <taxon>Myxococcota</taxon>
        <taxon>Myxococcia</taxon>
        <taxon>Myxococcales</taxon>
        <taxon>Cystobacterineae</taxon>
        <taxon>Archangiaceae</taxon>
        <taxon>Stigmatella</taxon>
    </lineage>
</organism>
<accession>Q09AP7</accession>
<evidence type="ECO:0000313" key="2">
    <source>
        <dbReference type="EMBL" id="EAU68820.1"/>
    </source>
</evidence>